<dbReference type="InterPro" id="IPR003759">
    <property type="entry name" value="Cbl-bd_cap"/>
</dbReference>
<feature type="domain" description="B12-binding" evidence="26">
    <location>
        <begin position="738"/>
        <end position="875"/>
    </location>
</feature>
<evidence type="ECO:0000256" key="20">
    <source>
        <dbReference type="NCBIfam" id="TIGR02082"/>
    </source>
</evidence>
<reference evidence="28 29" key="1">
    <citation type="submission" date="2023-09" db="EMBL/GenBank/DDBJ databases">
        <title>Complete genome of Streptomyces roseicoloratus T14.</title>
        <authorList>
            <person name="Bashizi T."/>
            <person name="Kim M.-J."/>
            <person name="Lee G."/>
            <person name="Tagele S.B."/>
            <person name="Shin J.-H."/>
        </authorList>
    </citation>
    <scope>NUCLEOTIDE SEQUENCE [LARGE SCALE GENOMIC DNA]</scope>
    <source>
        <strain evidence="28 29">T14</strain>
    </source>
</reference>
<dbReference type="CDD" id="cd02069">
    <property type="entry name" value="methionine_synthase_B12_BD"/>
    <property type="match status" value="1"/>
</dbReference>
<keyword evidence="15 21" id="KW-0862">Zinc</keyword>
<evidence type="ECO:0000256" key="11">
    <source>
        <dbReference type="ARBA" id="ARBA00022679"/>
    </source>
</evidence>
<comment type="cofactor">
    <cofactor evidence="2 21 22">
        <name>Zn(2+)</name>
        <dbReference type="ChEBI" id="CHEBI:29105"/>
    </cofactor>
</comment>
<dbReference type="PIRSF" id="PIRSF000381">
    <property type="entry name" value="MetH"/>
    <property type="match status" value="1"/>
</dbReference>
<evidence type="ECO:0000259" key="27">
    <source>
        <dbReference type="PROSITE" id="PS51337"/>
    </source>
</evidence>
<keyword evidence="17 21" id="KW-0170">Cobalt</keyword>
<dbReference type="InterPro" id="IPR036724">
    <property type="entry name" value="Cobalamin-bd_sf"/>
</dbReference>
<dbReference type="PANTHER" id="PTHR45833:SF1">
    <property type="entry name" value="METHIONINE SYNTHASE"/>
    <property type="match status" value="1"/>
</dbReference>
<sequence>MASSPTPSAAPATAARRADALREAFASRVVVSDGAMGTMLQAQDPSLEDFQQLEGCNEILNVSRPDIVRAVHDAYLEVGTDCVGTNTFNCNFSALGEYDIAHRIQELSEAGARIAREAADAYSEKTGQQRWVLGSMGPGTKLPTLGHVEYGTLRDAYQQNAEGLLAGGADALLVETTQDLLQTKAAIVAAHRAMETAGDTVPLICSVTVETTGTMLLGSEIGAALTALEPLGIDMIGMNCATGPAEMSEHLRYLARHAGVALSCMPNAGLPVLTKDGAHYPLSAAELADAHETFVHEYGLNLIGGCCGTTPEHLRQVVERVRGVVPHVRTPHPEPGAASLYQTVPFRQDTSYLAIGERTNANGSKKFREAMLEARWDDCVEMARDQIREGAHMLDLCVDYVGRDGVADMKELAGRFATASTLPIVLDSTEVDVIEAGLEKLGGRAVINSVNYEDGDGPESRFAKVTRLARQHGAALIALTIDEEGQARTVEKKVEIAERLIDDLTGNWGIRESDILIDTLTFTICTGQEESRKDGIATIEAIRELKRLHPDVQTTLGLSNISFGLNPAARILLNSVFLDECVKAGLDSAIVHASKILPIARFDEEQVTTALDLIYDRRAEGYDPLQKLMALFEGATAKSLKAGKAEELAALPLEERLKRRIIDGEKNGLEADLDEALTTRPALDIVNDTLLDGMKVVGELFGSGQMQLPFVLQSAEVMKTAVAYLEPHMEKVEGAEGKGTIVLATVRGDVHDIGKNLVDIILSNNGYNVVNLGIKQPVSAILEAAEEHAADVIGMSGLLVKSTVIMKENLEELNQRELASRYPVILGGAALTRAYVEQDLHEIYQGEVRYARDAFEGLRLMDALIAVKRGVPGAALPELKQRRVAKGAATLQIDEPEPGGRSDVATDNAVPTPPFWGTRVVKGIQLKEYASWLDEGALFKGQWGLKQNRAGDGPSYEELVETEGRPRLRGWLERLHTENLLEAAVVHGYFPCVSKGDDLIVLDDAGNERTRFTFPRQRRGRRLCLADFFRPEESGETDVVGFQVVTVGSRIGEATAKLFASDSYRDYLELHGLSVQLAEALAEYWHARVRAELGFAGEDPENVEDMFALKYRGARFSLGYGACPDLEDRAKIAELLEPERIGVHLSEEFQLHPEQSTDAIVIHHPEAKYFNAR</sequence>
<dbReference type="Pfam" id="PF02607">
    <property type="entry name" value="B12-binding_2"/>
    <property type="match status" value="1"/>
</dbReference>
<evidence type="ECO:0000259" key="25">
    <source>
        <dbReference type="PROSITE" id="PS50974"/>
    </source>
</evidence>
<dbReference type="InterPro" id="IPR000489">
    <property type="entry name" value="Pterin-binding_dom"/>
</dbReference>
<evidence type="ECO:0000256" key="4">
    <source>
        <dbReference type="ARBA" id="ARBA00005178"/>
    </source>
</evidence>
<comment type="pathway">
    <text evidence="4 21">Amino-acid biosynthesis; L-methionine biosynthesis via de novo pathway; L-methionine from L-homocysteine (MetH route): step 1/1.</text>
</comment>
<keyword evidence="12 21" id="KW-0949">S-adenosyl-L-methionine</keyword>
<evidence type="ECO:0000256" key="9">
    <source>
        <dbReference type="ARBA" id="ARBA00022605"/>
    </source>
</evidence>
<comment type="domain">
    <text evidence="21">Modular enzyme with four functionally distinct domains. The isolated Hcy-binding domain catalyzes methyl transfer from free methylcobalamin to homocysteine. The Hcy-binding domain in association with the pterin-binding domain catalyzes the methylation of cob(I)alamin by methyltetrahydrofolate and the methylation of homocysteine. The B12-binding domain binds the cofactor. The AdoMet activation domain binds S-adenosyl-L-methionine. Under aerobic conditions cob(I)alamin can be converted to inactive cob(II)alamin. Reductive methylation by S-adenosyl-L-methionine and flavodoxin regenerates methylcobalamin.</text>
</comment>
<evidence type="ECO:0000256" key="7">
    <source>
        <dbReference type="ARBA" id="ARBA00013998"/>
    </source>
</evidence>
<dbReference type="PROSITE" id="PS51332">
    <property type="entry name" value="B12_BINDING"/>
    <property type="match status" value="1"/>
</dbReference>
<evidence type="ECO:0000256" key="1">
    <source>
        <dbReference type="ARBA" id="ARBA00001700"/>
    </source>
</evidence>
<feature type="binding site" evidence="22">
    <location>
        <position position="307"/>
    </location>
    <ligand>
        <name>Zn(2+)</name>
        <dbReference type="ChEBI" id="CHEBI:29105"/>
    </ligand>
</feature>
<feature type="binding site" evidence="22">
    <location>
        <position position="240"/>
    </location>
    <ligand>
        <name>Zn(2+)</name>
        <dbReference type="ChEBI" id="CHEBI:29105"/>
    </ligand>
</feature>
<dbReference type="Gene3D" id="3.40.50.280">
    <property type="entry name" value="Cobalamin-binding domain"/>
    <property type="match status" value="1"/>
</dbReference>
<evidence type="ECO:0000256" key="13">
    <source>
        <dbReference type="ARBA" id="ARBA00022723"/>
    </source>
</evidence>
<dbReference type="PROSITE" id="PS50972">
    <property type="entry name" value="PTERIN_BINDING"/>
    <property type="match status" value="1"/>
</dbReference>
<keyword evidence="8 21" id="KW-0489">Methyltransferase</keyword>
<feature type="domain" description="AdoMet activation" evidence="25">
    <location>
        <begin position="884"/>
        <end position="1173"/>
    </location>
</feature>
<evidence type="ECO:0000256" key="19">
    <source>
        <dbReference type="ARBA" id="ARBA00031040"/>
    </source>
</evidence>
<keyword evidence="29" id="KW-1185">Reference proteome</keyword>
<dbReference type="GO" id="GO:0008705">
    <property type="term" value="F:methionine synthase activity"/>
    <property type="evidence" value="ECO:0007669"/>
    <property type="project" value="UniProtKB-EC"/>
</dbReference>
<evidence type="ECO:0000259" key="26">
    <source>
        <dbReference type="PROSITE" id="PS51332"/>
    </source>
</evidence>
<dbReference type="Pfam" id="PF02310">
    <property type="entry name" value="B12-binding"/>
    <property type="match status" value="1"/>
</dbReference>
<name>A0ABY9S0A3_9ACTN</name>
<keyword evidence="11 21" id="KW-0808">Transferase</keyword>
<dbReference type="NCBIfam" id="TIGR02082">
    <property type="entry name" value="metH"/>
    <property type="match status" value="1"/>
</dbReference>
<evidence type="ECO:0000259" key="23">
    <source>
        <dbReference type="PROSITE" id="PS50970"/>
    </source>
</evidence>
<dbReference type="SUPFAM" id="SSF51717">
    <property type="entry name" value="Dihydropteroate synthetase-like"/>
    <property type="match status" value="1"/>
</dbReference>
<keyword evidence="9 21" id="KW-0028">Amino-acid biosynthesis</keyword>
<accession>A0ABY9S0A3</accession>
<dbReference type="Gene3D" id="3.10.196.10">
    <property type="entry name" value="Vitamin B12-dependent methionine synthase, activation domain"/>
    <property type="match status" value="1"/>
</dbReference>
<organism evidence="28 29">
    <name type="scientific">Streptomyces roseicoloratus</name>
    <dbReference type="NCBI Taxonomy" id="2508722"/>
    <lineage>
        <taxon>Bacteria</taxon>
        <taxon>Bacillati</taxon>
        <taxon>Actinomycetota</taxon>
        <taxon>Actinomycetes</taxon>
        <taxon>Kitasatosporales</taxon>
        <taxon>Streptomycetaceae</taxon>
        <taxon>Streptomyces</taxon>
    </lineage>
</organism>
<gene>
    <name evidence="28" type="primary">metH</name>
    <name evidence="28" type="ORF">RGF97_27765</name>
</gene>
<dbReference type="Gene3D" id="3.20.20.330">
    <property type="entry name" value="Homocysteine-binding-like domain"/>
    <property type="match status" value="1"/>
</dbReference>
<evidence type="ECO:0000256" key="14">
    <source>
        <dbReference type="ARBA" id="ARBA00022737"/>
    </source>
</evidence>
<dbReference type="Gene3D" id="1.10.1240.10">
    <property type="entry name" value="Methionine synthase domain"/>
    <property type="match status" value="1"/>
</dbReference>
<dbReference type="InterPro" id="IPR050554">
    <property type="entry name" value="Met_Synthase/Corrinoid"/>
</dbReference>
<evidence type="ECO:0000259" key="24">
    <source>
        <dbReference type="PROSITE" id="PS50972"/>
    </source>
</evidence>
<dbReference type="SUPFAM" id="SSF52242">
    <property type="entry name" value="Cobalamin (vitamin B12)-binding domain"/>
    <property type="match status" value="1"/>
</dbReference>
<evidence type="ECO:0000256" key="16">
    <source>
        <dbReference type="ARBA" id="ARBA00023167"/>
    </source>
</evidence>
<dbReference type="Proteomes" id="UP001250858">
    <property type="component" value="Chromosome"/>
</dbReference>
<dbReference type="Gene3D" id="3.20.20.20">
    <property type="entry name" value="Dihydropteroate synthase-like"/>
    <property type="match status" value="1"/>
</dbReference>
<dbReference type="InterPro" id="IPR011005">
    <property type="entry name" value="Dihydropteroate_synth-like_sf"/>
</dbReference>
<dbReference type="Pfam" id="PF02965">
    <property type="entry name" value="Met_synt_B12"/>
    <property type="match status" value="1"/>
</dbReference>
<evidence type="ECO:0000256" key="22">
    <source>
        <dbReference type="PROSITE-ProRule" id="PRU00333"/>
    </source>
</evidence>
<keyword evidence="14" id="KW-0677">Repeat</keyword>
<keyword evidence="13 21" id="KW-0479">Metal-binding</keyword>
<evidence type="ECO:0000256" key="6">
    <source>
        <dbReference type="ARBA" id="ARBA00012032"/>
    </source>
</evidence>
<dbReference type="SUPFAM" id="SSF56507">
    <property type="entry name" value="Methionine synthase activation domain-like"/>
    <property type="match status" value="1"/>
</dbReference>
<dbReference type="InterPro" id="IPR003726">
    <property type="entry name" value="HCY_dom"/>
</dbReference>
<dbReference type="EC" id="2.1.1.13" evidence="6 20"/>
<protein>
    <recommendedName>
        <fullName evidence="7 20">Methionine synthase</fullName>
        <ecNumber evidence="6 20">2.1.1.13</ecNumber>
    </recommendedName>
    <alternativeName>
        <fullName evidence="19 21">5-methyltetrahydrofolate--homocysteine methyltransferase</fullName>
    </alternativeName>
</protein>
<evidence type="ECO:0000256" key="5">
    <source>
        <dbReference type="ARBA" id="ARBA00010398"/>
    </source>
</evidence>
<feature type="domain" description="B12-binding N-terminal" evidence="27">
    <location>
        <begin position="644"/>
        <end position="737"/>
    </location>
</feature>
<comment type="catalytic activity">
    <reaction evidence="1 21">
        <text>(6S)-5-methyl-5,6,7,8-tetrahydrofolate + L-homocysteine = (6S)-5,6,7,8-tetrahydrofolate + L-methionine</text>
        <dbReference type="Rhea" id="RHEA:11172"/>
        <dbReference type="ChEBI" id="CHEBI:18608"/>
        <dbReference type="ChEBI" id="CHEBI:57453"/>
        <dbReference type="ChEBI" id="CHEBI:57844"/>
        <dbReference type="ChEBI" id="CHEBI:58199"/>
        <dbReference type="EC" id="2.1.1.13"/>
    </reaction>
</comment>
<dbReference type="SUPFAM" id="SSF82282">
    <property type="entry name" value="Homocysteine S-methyltransferase"/>
    <property type="match status" value="1"/>
</dbReference>
<dbReference type="InterPro" id="IPR036594">
    <property type="entry name" value="Meth_synthase_dom"/>
</dbReference>
<keyword evidence="16 21" id="KW-0486">Methionine biosynthesis</keyword>
<dbReference type="Pfam" id="PF00809">
    <property type="entry name" value="Pterin_bind"/>
    <property type="match status" value="1"/>
</dbReference>
<evidence type="ECO:0000256" key="3">
    <source>
        <dbReference type="ARBA" id="ARBA00001956"/>
    </source>
</evidence>
<dbReference type="Pfam" id="PF02574">
    <property type="entry name" value="S-methyl_trans"/>
    <property type="match status" value="1"/>
</dbReference>
<feature type="domain" description="Pterin-binding" evidence="24">
    <location>
        <begin position="352"/>
        <end position="615"/>
    </location>
</feature>
<evidence type="ECO:0000256" key="17">
    <source>
        <dbReference type="ARBA" id="ARBA00023285"/>
    </source>
</evidence>
<dbReference type="SUPFAM" id="SSF47644">
    <property type="entry name" value="Methionine synthase domain"/>
    <property type="match status" value="1"/>
</dbReference>
<evidence type="ECO:0000313" key="29">
    <source>
        <dbReference type="Proteomes" id="UP001250858"/>
    </source>
</evidence>
<dbReference type="InterPro" id="IPR006158">
    <property type="entry name" value="Cobalamin-bd"/>
</dbReference>
<comment type="similarity">
    <text evidence="5">Belongs to the vitamin-B12 dependent methionine synthase family.</text>
</comment>
<comment type="function">
    <text evidence="18 21">Catalyzes the transfer of a methyl group from methyl-cobalamin to homocysteine, yielding enzyme-bound cob(I)alamin and methionine. Subsequently, remethylates the cofactor using methyltetrahydrofolate.</text>
</comment>
<proteinExistence type="inferred from homology"/>
<evidence type="ECO:0000313" key="28">
    <source>
        <dbReference type="EMBL" id="WMX47841.1"/>
    </source>
</evidence>
<keyword evidence="10 21" id="KW-0846">Cobalamin</keyword>
<evidence type="ECO:0000256" key="2">
    <source>
        <dbReference type="ARBA" id="ARBA00001947"/>
    </source>
</evidence>
<dbReference type="EMBL" id="CP133762">
    <property type="protein sequence ID" value="WMX47841.1"/>
    <property type="molecule type" value="Genomic_DNA"/>
</dbReference>
<dbReference type="PROSITE" id="PS51337">
    <property type="entry name" value="B12_BINDING_NTER"/>
    <property type="match status" value="1"/>
</dbReference>
<dbReference type="SMART" id="SM01018">
    <property type="entry name" value="B12-binding_2"/>
    <property type="match status" value="1"/>
</dbReference>
<dbReference type="RefSeq" id="WP_309549626.1">
    <property type="nucleotide sequence ID" value="NZ_CP133762.1"/>
</dbReference>
<feature type="domain" description="Hcy-binding" evidence="23">
    <location>
        <begin position="18"/>
        <end position="321"/>
    </location>
</feature>
<dbReference type="GO" id="GO:0032259">
    <property type="term" value="P:methylation"/>
    <property type="evidence" value="ECO:0007669"/>
    <property type="project" value="UniProtKB-KW"/>
</dbReference>
<evidence type="ECO:0000256" key="8">
    <source>
        <dbReference type="ARBA" id="ARBA00022603"/>
    </source>
</evidence>
<evidence type="ECO:0000256" key="12">
    <source>
        <dbReference type="ARBA" id="ARBA00022691"/>
    </source>
</evidence>
<dbReference type="InterPro" id="IPR037010">
    <property type="entry name" value="VitB12-dep_Met_synth_activ_sf"/>
</dbReference>
<dbReference type="CDD" id="cd00740">
    <property type="entry name" value="MeTr"/>
    <property type="match status" value="1"/>
</dbReference>
<dbReference type="InterPro" id="IPR011822">
    <property type="entry name" value="MetH"/>
</dbReference>
<evidence type="ECO:0000256" key="10">
    <source>
        <dbReference type="ARBA" id="ARBA00022628"/>
    </source>
</evidence>
<dbReference type="InterPro" id="IPR036589">
    <property type="entry name" value="HCY_dom_sf"/>
</dbReference>
<dbReference type="InterPro" id="IPR033706">
    <property type="entry name" value="Met_synthase_B12-bd"/>
</dbReference>
<evidence type="ECO:0000256" key="15">
    <source>
        <dbReference type="ARBA" id="ARBA00022833"/>
    </source>
</evidence>
<evidence type="ECO:0000256" key="18">
    <source>
        <dbReference type="ARBA" id="ARBA00025552"/>
    </source>
</evidence>
<evidence type="ECO:0000256" key="21">
    <source>
        <dbReference type="PIRNR" id="PIRNR000381"/>
    </source>
</evidence>
<dbReference type="PANTHER" id="PTHR45833">
    <property type="entry name" value="METHIONINE SYNTHASE"/>
    <property type="match status" value="1"/>
</dbReference>
<comment type="cofactor">
    <cofactor evidence="3 21">
        <name>methylcob(III)alamin</name>
        <dbReference type="ChEBI" id="CHEBI:28115"/>
    </cofactor>
</comment>
<dbReference type="PROSITE" id="PS50974">
    <property type="entry name" value="ADOMET_ACTIVATION"/>
    <property type="match status" value="1"/>
</dbReference>
<dbReference type="InterPro" id="IPR004223">
    <property type="entry name" value="VitB12-dep_Met_synth_activ_dom"/>
</dbReference>
<feature type="binding site" evidence="22">
    <location>
        <position position="306"/>
    </location>
    <ligand>
        <name>Zn(2+)</name>
        <dbReference type="ChEBI" id="CHEBI:29105"/>
    </ligand>
</feature>
<dbReference type="PROSITE" id="PS50970">
    <property type="entry name" value="HCY"/>
    <property type="match status" value="1"/>
</dbReference>